<evidence type="ECO:0000313" key="6">
    <source>
        <dbReference type="Proteomes" id="UP000015524"/>
    </source>
</evidence>
<evidence type="ECO:0000313" key="5">
    <source>
        <dbReference type="EMBL" id="EQA96827.1"/>
    </source>
</evidence>
<keyword evidence="6" id="KW-1185">Reference proteome</keyword>
<feature type="region of interest" description="Disordered" evidence="3">
    <location>
        <begin position="98"/>
        <end position="133"/>
    </location>
</feature>
<comment type="caution">
    <text evidence="5">The sequence shown here is derived from an EMBL/GenBank/DDBJ whole genome shotgun (WGS) entry which is preliminary data.</text>
</comment>
<dbReference type="EMBL" id="ATIB01000088">
    <property type="protein sequence ID" value="EQA96827.1"/>
    <property type="molecule type" value="Genomic_DNA"/>
</dbReference>
<dbReference type="AlphaFoldDB" id="T0GA08"/>
<gene>
    <name evidence="5" type="ORF">L485_22355</name>
</gene>
<evidence type="ECO:0000256" key="1">
    <source>
        <dbReference type="ARBA" id="ARBA00022723"/>
    </source>
</evidence>
<sequence length="133" mass="14775">MRHLSLHVVGVGFDNKKGPTRRFEIEICKPGEPVELRPEPRNPADPNAIAVYSVRGIQIGYLRAERAPLIGSAMRKGVVNAIFQKSETWGATIRAHLDGTEPVLPDPADSRASDWPPPGSEDADWWPDEEWPD</sequence>
<keyword evidence="2" id="KW-0378">Hydrolase</keyword>
<accession>T0GA08</accession>
<dbReference type="RefSeq" id="WP_021246994.1">
    <property type="nucleotide sequence ID" value="NZ_ATIB01000088.1"/>
</dbReference>
<name>T0GA08_9SPHN</name>
<feature type="domain" description="HIRAN" evidence="4">
    <location>
        <begin position="25"/>
        <end position="80"/>
    </location>
</feature>
<dbReference type="Gene3D" id="3.30.70.2330">
    <property type="match status" value="1"/>
</dbReference>
<evidence type="ECO:0000256" key="2">
    <source>
        <dbReference type="ARBA" id="ARBA00022801"/>
    </source>
</evidence>
<dbReference type="eggNOG" id="ENOG5030VFC">
    <property type="taxonomic scope" value="Bacteria"/>
</dbReference>
<dbReference type="GO" id="GO:0016818">
    <property type="term" value="F:hydrolase activity, acting on acid anhydrides, in phosphorus-containing anhydrides"/>
    <property type="evidence" value="ECO:0007669"/>
    <property type="project" value="InterPro"/>
</dbReference>
<reference evidence="5 6" key="1">
    <citation type="journal article" date="2013" name="Genome Announc.">
        <title>Draft Genome Sequence of a Hexachlorocyclohexane-Degrading Bacterium, Sphingobium baderi Strain LL03T.</title>
        <authorList>
            <person name="Kaur J."/>
            <person name="Verma H."/>
            <person name="Tripathi C."/>
            <person name="Khurana J.P."/>
            <person name="Lal R."/>
        </authorList>
    </citation>
    <scope>NUCLEOTIDE SEQUENCE [LARGE SCALE GENOMIC DNA]</scope>
    <source>
        <strain evidence="5 6">LL03</strain>
    </source>
</reference>
<feature type="compositionally biased region" description="Acidic residues" evidence="3">
    <location>
        <begin position="121"/>
        <end position="133"/>
    </location>
</feature>
<dbReference type="PATRIC" id="fig|1114964.3.peg.4382"/>
<dbReference type="Pfam" id="PF08797">
    <property type="entry name" value="HIRAN"/>
    <property type="match status" value="1"/>
</dbReference>
<dbReference type="InterPro" id="IPR014905">
    <property type="entry name" value="HIRAN"/>
</dbReference>
<keyword evidence="1" id="KW-0479">Metal-binding</keyword>
<evidence type="ECO:0000259" key="4">
    <source>
        <dbReference type="Pfam" id="PF08797"/>
    </source>
</evidence>
<dbReference type="Proteomes" id="UP000015524">
    <property type="component" value="Unassembled WGS sequence"/>
</dbReference>
<proteinExistence type="predicted"/>
<dbReference type="GO" id="GO:0003676">
    <property type="term" value="F:nucleic acid binding"/>
    <property type="evidence" value="ECO:0007669"/>
    <property type="project" value="InterPro"/>
</dbReference>
<protein>
    <recommendedName>
        <fullName evidence="4">HIRAN domain-containing protein</fullName>
    </recommendedName>
</protein>
<dbReference type="GO" id="GO:0008270">
    <property type="term" value="F:zinc ion binding"/>
    <property type="evidence" value="ECO:0007669"/>
    <property type="project" value="InterPro"/>
</dbReference>
<evidence type="ECO:0000256" key="3">
    <source>
        <dbReference type="SAM" id="MobiDB-lite"/>
    </source>
</evidence>
<organism evidence="5 6">
    <name type="scientific">Sphingobium baderi LL03</name>
    <dbReference type="NCBI Taxonomy" id="1114964"/>
    <lineage>
        <taxon>Bacteria</taxon>
        <taxon>Pseudomonadati</taxon>
        <taxon>Pseudomonadota</taxon>
        <taxon>Alphaproteobacteria</taxon>
        <taxon>Sphingomonadales</taxon>
        <taxon>Sphingomonadaceae</taxon>
        <taxon>Sphingobium</taxon>
    </lineage>
</organism>